<keyword evidence="5" id="KW-0560">Oxidoreductase</keyword>
<dbReference type="Gene3D" id="1.10.630.10">
    <property type="entry name" value="Cytochrome P450"/>
    <property type="match status" value="1"/>
</dbReference>
<dbReference type="Proteomes" id="UP001422759">
    <property type="component" value="Unassembled WGS sequence"/>
</dbReference>
<evidence type="ECO:0000256" key="5">
    <source>
        <dbReference type="RuleBase" id="RU000461"/>
    </source>
</evidence>
<evidence type="ECO:0000256" key="4">
    <source>
        <dbReference type="ARBA" id="ARBA00023004"/>
    </source>
</evidence>
<dbReference type="InterPro" id="IPR001128">
    <property type="entry name" value="Cyt_P450"/>
</dbReference>
<evidence type="ECO:0000256" key="1">
    <source>
        <dbReference type="ARBA" id="ARBA00001971"/>
    </source>
</evidence>
<name>A0ABN3A186_9ACTN</name>
<dbReference type="SUPFAM" id="SSF48264">
    <property type="entry name" value="Cytochrome P450"/>
    <property type="match status" value="1"/>
</dbReference>
<proteinExistence type="inferred from homology"/>
<comment type="caution">
    <text evidence="7">The sequence shown here is derived from an EMBL/GenBank/DDBJ whole genome shotgun (WGS) entry which is preliminary data.</text>
</comment>
<evidence type="ECO:0000313" key="8">
    <source>
        <dbReference type="Proteomes" id="UP001422759"/>
    </source>
</evidence>
<keyword evidence="5" id="KW-0503">Monooxygenase</keyword>
<evidence type="ECO:0000313" key="7">
    <source>
        <dbReference type="EMBL" id="GAA2151121.1"/>
    </source>
</evidence>
<dbReference type="PROSITE" id="PS00086">
    <property type="entry name" value="CYTOCHROME_P450"/>
    <property type="match status" value="1"/>
</dbReference>
<evidence type="ECO:0000256" key="2">
    <source>
        <dbReference type="ARBA" id="ARBA00010617"/>
    </source>
</evidence>
<feature type="compositionally biased region" description="Low complexity" evidence="6">
    <location>
        <begin position="24"/>
        <end position="34"/>
    </location>
</feature>
<dbReference type="InterPro" id="IPR017972">
    <property type="entry name" value="Cyt_P450_CS"/>
</dbReference>
<dbReference type="Pfam" id="PF00067">
    <property type="entry name" value="p450"/>
    <property type="match status" value="2"/>
</dbReference>
<evidence type="ECO:0000256" key="3">
    <source>
        <dbReference type="ARBA" id="ARBA00022723"/>
    </source>
</evidence>
<dbReference type="InterPro" id="IPR036396">
    <property type="entry name" value="Cyt_P450_sf"/>
</dbReference>
<keyword evidence="4 5" id="KW-0408">Iron</keyword>
<dbReference type="EMBL" id="BAAANT010000031">
    <property type="protein sequence ID" value="GAA2151121.1"/>
    <property type="molecule type" value="Genomic_DNA"/>
</dbReference>
<comment type="cofactor">
    <cofactor evidence="1">
        <name>heme</name>
        <dbReference type="ChEBI" id="CHEBI:30413"/>
    </cofactor>
</comment>
<feature type="region of interest" description="Disordered" evidence="6">
    <location>
        <begin position="1"/>
        <end position="57"/>
    </location>
</feature>
<dbReference type="InterPro" id="IPR002403">
    <property type="entry name" value="Cyt_P450_E_grp-IV"/>
</dbReference>
<feature type="region of interest" description="Disordered" evidence="6">
    <location>
        <begin position="280"/>
        <end position="304"/>
    </location>
</feature>
<comment type="similarity">
    <text evidence="2 5">Belongs to the cytochrome P450 family.</text>
</comment>
<keyword evidence="8" id="KW-1185">Reference proteome</keyword>
<organism evidence="7 8">
    <name type="scientific">Kitasatospora kazusensis</name>
    <dbReference type="NCBI Taxonomy" id="407974"/>
    <lineage>
        <taxon>Bacteria</taxon>
        <taxon>Bacillati</taxon>
        <taxon>Actinomycetota</taxon>
        <taxon>Actinomycetes</taxon>
        <taxon>Kitasatosporales</taxon>
        <taxon>Streptomycetaceae</taxon>
        <taxon>Kitasatospora</taxon>
    </lineage>
</organism>
<keyword evidence="5" id="KW-0349">Heme</keyword>
<dbReference type="PANTHER" id="PTHR24305">
    <property type="entry name" value="CYTOCHROME P450"/>
    <property type="match status" value="1"/>
</dbReference>
<evidence type="ECO:0008006" key="9">
    <source>
        <dbReference type="Google" id="ProtNLM"/>
    </source>
</evidence>
<feature type="compositionally biased region" description="Polar residues" evidence="6">
    <location>
        <begin position="10"/>
        <end position="20"/>
    </location>
</feature>
<dbReference type="RefSeq" id="WP_344467835.1">
    <property type="nucleotide sequence ID" value="NZ_BAAANT010000031.1"/>
</dbReference>
<accession>A0ABN3A186</accession>
<sequence>MATEAPRLTLPSTDSGTRTAVRSAPEAAACPAAGAPGGRPGDATVGSPLGATTATTTTPTATATAVLPPELGEDRVAAWQGSGRQLIALLTEARELGPVSRFRLGGRQTLLVTGPEQVQHVLAQHPDRYVKRSHRARPLLGDGVVCASGQAWKDQRRLLQPQFTSTGLRRHEHRIAGAARAAAGRWAAKARTGEPTDVGEDMRLFALDAVWRCLTGLALDEDTRRELASVEAVVAALPTADAGPEAGRAAMAADLARIDASAERAIATVRGLAAGLAAGPGEAAGAGEPTRPGEAAATGETAGAEQDGTGLLHLLLETAKSRPEYTDRLIRDELVTLLVAGHETTAQTLAWLFLLLDRHPEVREWLAAADRPDSPVGRGEALHALVSETLRLYPAVWLIPRHAPADDVLDGYRVEAGSDILICPYLTHRDPGLWPDPERFDPTRFLTAGRRPVRPGAYYPFGVGGRACLGLRFAMRTTAVLLDLLLPHYMPVFRSTPDGAVFGADLRPDGPMPARIEVRRP</sequence>
<keyword evidence="3 5" id="KW-0479">Metal-binding</keyword>
<reference evidence="7 8" key="1">
    <citation type="journal article" date="2019" name="Int. J. Syst. Evol. Microbiol.">
        <title>The Global Catalogue of Microorganisms (GCM) 10K type strain sequencing project: providing services to taxonomists for standard genome sequencing and annotation.</title>
        <authorList>
            <consortium name="The Broad Institute Genomics Platform"/>
            <consortium name="The Broad Institute Genome Sequencing Center for Infectious Disease"/>
            <person name="Wu L."/>
            <person name="Ma J."/>
        </authorList>
    </citation>
    <scope>NUCLEOTIDE SEQUENCE [LARGE SCALE GENOMIC DNA]</scope>
    <source>
        <strain evidence="7 8">JCM 14560</strain>
    </source>
</reference>
<dbReference type="PANTHER" id="PTHR24305:SF166">
    <property type="entry name" value="CYTOCHROME P450 12A4, MITOCHONDRIAL-RELATED"/>
    <property type="match status" value="1"/>
</dbReference>
<evidence type="ECO:0000256" key="6">
    <source>
        <dbReference type="SAM" id="MobiDB-lite"/>
    </source>
</evidence>
<dbReference type="InterPro" id="IPR050121">
    <property type="entry name" value="Cytochrome_P450_monoxygenase"/>
</dbReference>
<dbReference type="PRINTS" id="PR00385">
    <property type="entry name" value="P450"/>
</dbReference>
<gene>
    <name evidence="7" type="ORF">GCM10009760_46130</name>
</gene>
<protein>
    <recommendedName>
        <fullName evidence="9">Cytochrome P450</fullName>
    </recommendedName>
</protein>
<dbReference type="PRINTS" id="PR00465">
    <property type="entry name" value="EP450IV"/>
</dbReference>